<feature type="domain" description="ParB-like N-terminal" evidence="3">
    <location>
        <begin position="15"/>
        <end position="106"/>
    </location>
</feature>
<accession>A0ABS2CQK0</accession>
<dbReference type="RefSeq" id="WP_204132627.1">
    <property type="nucleotide sequence ID" value="NZ_JAFDVD010000021.1"/>
</dbReference>
<keyword evidence="5" id="KW-1185">Reference proteome</keyword>
<evidence type="ECO:0000256" key="2">
    <source>
        <dbReference type="SAM" id="MobiDB-lite"/>
    </source>
</evidence>
<protein>
    <submittedName>
        <fullName evidence="4">ParB N-terminal domain-containing protein</fullName>
    </submittedName>
</protein>
<sequence>MSTTSSTTYETGHSYRVPPQDLTIGTNVRTDTHPAASDFAASIKARGVLEPITVWVDDNGDLVVYRGQRRTLAAVKVGTPDGLVPVHVVARPEETDRVIDQLVENVHRAPMREAEERDAIEQLALLGVSAAQIVKRTAIARPTVDAVLTIAGSATTKSRMDTHGLTLAQAAIFAEFEGDLAATESLEQAVSWGRPLEHTAQRLRDARAEAHAVRAEADRLRDQGMPALDPDEVPERTWPLRLDGLVTADGEPVPEADWPNVPGAAVVVRAEWAYPDEDDTEDSDADGEPVLRFVPVWICTEPAAAGLRSAYDQPSPTGTTSPGESEAGAEDRAEQRREVITNNKAWRSAETVRREWLAQFVTRKAVPAGAEALICESILSGQYSLTKAMSDSHRMLRTLLGETEQEGDLAGSQACARLAANATTAKAATVRTLAAVLAAWEASTSVHTWRNPSEWDARIMTALTGWGYQPSEVEQLLLGADADHAA</sequence>
<evidence type="ECO:0000313" key="4">
    <source>
        <dbReference type="EMBL" id="MBM6402162.1"/>
    </source>
</evidence>
<evidence type="ECO:0000259" key="3">
    <source>
        <dbReference type="SMART" id="SM00470"/>
    </source>
</evidence>
<dbReference type="PANTHER" id="PTHR33375:SF1">
    <property type="entry name" value="CHROMOSOME-PARTITIONING PROTEIN PARB-RELATED"/>
    <property type="match status" value="1"/>
</dbReference>
<comment type="caution">
    <text evidence="4">The sequence shown here is derived from an EMBL/GenBank/DDBJ whole genome shotgun (WGS) entry which is preliminary data.</text>
</comment>
<dbReference type="PANTHER" id="PTHR33375">
    <property type="entry name" value="CHROMOSOME-PARTITIONING PROTEIN PARB-RELATED"/>
    <property type="match status" value="1"/>
</dbReference>
<feature type="coiled-coil region" evidence="1">
    <location>
        <begin position="196"/>
        <end position="223"/>
    </location>
</feature>
<dbReference type="Gene3D" id="3.90.1530.10">
    <property type="entry name" value="Conserved hypothetical protein from pyrococcus furiosus pfu- 392566-001, ParB domain"/>
    <property type="match status" value="1"/>
</dbReference>
<dbReference type="SUPFAM" id="SSF109709">
    <property type="entry name" value="KorB DNA-binding domain-like"/>
    <property type="match status" value="1"/>
</dbReference>
<dbReference type="InterPro" id="IPR036086">
    <property type="entry name" value="ParB/Sulfiredoxin_sf"/>
</dbReference>
<proteinExistence type="predicted"/>
<dbReference type="InterPro" id="IPR050336">
    <property type="entry name" value="Chromosome_partition/occlusion"/>
</dbReference>
<gene>
    <name evidence="4" type="ORF">JQN70_17335</name>
</gene>
<feature type="region of interest" description="Disordered" evidence="2">
    <location>
        <begin position="308"/>
        <end position="342"/>
    </location>
</feature>
<dbReference type="Gene3D" id="1.10.10.2830">
    <property type="match status" value="1"/>
</dbReference>
<dbReference type="InterPro" id="IPR003115">
    <property type="entry name" value="ParB_N"/>
</dbReference>
<evidence type="ECO:0000313" key="5">
    <source>
        <dbReference type="Proteomes" id="UP001430172"/>
    </source>
</evidence>
<organism evidence="4 5">
    <name type="scientific">Phycicoccus sonneratiae</name>
    <dbReference type="NCBI Taxonomy" id="2807628"/>
    <lineage>
        <taxon>Bacteria</taxon>
        <taxon>Bacillati</taxon>
        <taxon>Actinomycetota</taxon>
        <taxon>Actinomycetes</taxon>
        <taxon>Micrococcales</taxon>
        <taxon>Intrasporangiaceae</taxon>
        <taxon>Phycicoccus</taxon>
    </lineage>
</organism>
<evidence type="ECO:0000256" key="1">
    <source>
        <dbReference type="SAM" id="Coils"/>
    </source>
</evidence>
<dbReference type="Proteomes" id="UP001430172">
    <property type="component" value="Unassembled WGS sequence"/>
</dbReference>
<dbReference type="EMBL" id="JAFDVD010000021">
    <property type="protein sequence ID" value="MBM6402162.1"/>
    <property type="molecule type" value="Genomic_DNA"/>
</dbReference>
<feature type="compositionally biased region" description="Polar residues" evidence="2">
    <location>
        <begin position="312"/>
        <end position="323"/>
    </location>
</feature>
<keyword evidence="1" id="KW-0175">Coiled coil</keyword>
<reference evidence="4" key="1">
    <citation type="submission" date="2021-02" db="EMBL/GenBank/DDBJ databases">
        <title>Phycicoccus sp. MQZ13P-5T, whole genome shotgun sequence.</title>
        <authorList>
            <person name="Tuo L."/>
        </authorList>
    </citation>
    <scope>NUCLEOTIDE SEQUENCE</scope>
    <source>
        <strain evidence="4">MQZ13P-5</strain>
    </source>
</reference>
<name>A0ABS2CQK0_9MICO</name>
<dbReference type="SMART" id="SM00470">
    <property type="entry name" value="ParB"/>
    <property type="match status" value="1"/>
</dbReference>
<feature type="compositionally biased region" description="Basic and acidic residues" evidence="2">
    <location>
        <begin position="329"/>
        <end position="339"/>
    </location>
</feature>
<dbReference type="SUPFAM" id="SSF110849">
    <property type="entry name" value="ParB/Sulfiredoxin"/>
    <property type="match status" value="1"/>
</dbReference>